<dbReference type="InterPro" id="IPR000916">
    <property type="entry name" value="Bet_v_I/MLP"/>
</dbReference>
<reference evidence="4" key="1">
    <citation type="submission" date="2016-06" db="EMBL/GenBank/DDBJ databases">
        <title>Parallel loss of symbiosis genes in relatives of nitrogen-fixing non-legume Parasponia.</title>
        <authorList>
            <person name="Van Velzen R."/>
            <person name="Holmer R."/>
            <person name="Bu F."/>
            <person name="Rutten L."/>
            <person name="Van Zeijl A."/>
            <person name="Liu W."/>
            <person name="Santuari L."/>
            <person name="Cao Q."/>
            <person name="Sharma T."/>
            <person name="Shen D."/>
            <person name="Roswanjaya Y."/>
            <person name="Wardhani T."/>
            <person name="Kalhor M.S."/>
            <person name="Jansen J."/>
            <person name="Van den Hoogen J."/>
            <person name="Gungor B."/>
            <person name="Hartog M."/>
            <person name="Hontelez J."/>
            <person name="Verver J."/>
            <person name="Yang W.-C."/>
            <person name="Schijlen E."/>
            <person name="Repin R."/>
            <person name="Schilthuizen M."/>
            <person name="Schranz E."/>
            <person name="Heidstra R."/>
            <person name="Miyata K."/>
            <person name="Fedorova E."/>
            <person name="Kohlen W."/>
            <person name="Bisseling T."/>
            <person name="Smit S."/>
            <person name="Geurts R."/>
        </authorList>
    </citation>
    <scope>NUCLEOTIDE SEQUENCE [LARGE SCALE GENOMIC DNA]</scope>
    <source>
        <strain evidence="4">cv. WU1-14</strain>
    </source>
</reference>
<dbReference type="OrthoDB" id="1072116at2759"/>
<dbReference type="GO" id="GO:0004864">
    <property type="term" value="F:protein phosphatase inhibitor activity"/>
    <property type="evidence" value="ECO:0007669"/>
    <property type="project" value="InterPro"/>
</dbReference>
<dbReference type="AlphaFoldDB" id="A0A2P5BIK7"/>
<dbReference type="SUPFAM" id="SSF55961">
    <property type="entry name" value="Bet v1-like"/>
    <property type="match status" value="1"/>
</dbReference>
<dbReference type="InterPro" id="IPR024949">
    <property type="entry name" value="Bet_v_I_allergen"/>
</dbReference>
<dbReference type="STRING" id="3476.A0A2P5BIK7"/>
<evidence type="ECO:0000313" key="3">
    <source>
        <dbReference type="EMBL" id="PON48634.1"/>
    </source>
</evidence>
<accession>A0A2P5BIK7</accession>
<name>A0A2P5BIK7_PARAD</name>
<dbReference type="PANTHER" id="PTHR31338:SF16">
    <property type="entry name" value="POLYKETIDE CYCLASE_DEHYDRASE AND LIPID TRANSPORT SUPERFAMILY PROTEIN"/>
    <property type="match status" value="1"/>
</dbReference>
<dbReference type="SMART" id="SM01037">
    <property type="entry name" value="Bet_v_1"/>
    <property type="match status" value="1"/>
</dbReference>
<dbReference type="PANTHER" id="PTHR31338">
    <property type="entry name" value="POLYKETIDE CYCLASE/DEHYDRASE AND LIPID TRANSPORT SUPERFAMILY PROTEIN"/>
    <property type="match status" value="1"/>
</dbReference>
<dbReference type="Proteomes" id="UP000237105">
    <property type="component" value="Unassembled WGS sequence"/>
</dbReference>
<dbReference type="GO" id="GO:0006952">
    <property type="term" value="P:defense response"/>
    <property type="evidence" value="ECO:0007669"/>
    <property type="project" value="InterPro"/>
</dbReference>
<gene>
    <name evidence="3" type="ORF">PanWU01x14_235990</name>
</gene>
<evidence type="ECO:0000259" key="2">
    <source>
        <dbReference type="SMART" id="SM01037"/>
    </source>
</evidence>
<comment type="similarity">
    <text evidence="1">Belongs to the MLP family.</text>
</comment>
<dbReference type="PRINTS" id="PR00634">
    <property type="entry name" value="BETALLERGEN"/>
</dbReference>
<organism evidence="3 4">
    <name type="scientific">Parasponia andersonii</name>
    <name type="common">Sponia andersonii</name>
    <dbReference type="NCBI Taxonomy" id="3476"/>
    <lineage>
        <taxon>Eukaryota</taxon>
        <taxon>Viridiplantae</taxon>
        <taxon>Streptophyta</taxon>
        <taxon>Embryophyta</taxon>
        <taxon>Tracheophyta</taxon>
        <taxon>Spermatophyta</taxon>
        <taxon>Magnoliopsida</taxon>
        <taxon>eudicotyledons</taxon>
        <taxon>Gunneridae</taxon>
        <taxon>Pentapetalae</taxon>
        <taxon>rosids</taxon>
        <taxon>fabids</taxon>
        <taxon>Rosales</taxon>
        <taxon>Cannabaceae</taxon>
        <taxon>Parasponia</taxon>
    </lineage>
</organism>
<dbReference type="Pfam" id="PF00407">
    <property type="entry name" value="Bet_v_1"/>
    <property type="match status" value="1"/>
</dbReference>
<dbReference type="Gene3D" id="3.30.530.20">
    <property type="match status" value="1"/>
</dbReference>
<keyword evidence="4" id="KW-1185">Reference proteome</keyword>
<dbReference type="CDD" id="cd07816">
    <property type="entry name" value="Bet_v1-like"/>
    <property type="match status" value="1"/>
</dbReference>
<dbReference type="GO" id="GO:0010427">
    <property type="term" value="F:abscisic acid binding"/>
    <property type="evidence" value="ECO:0007669"/>
    <property type="project" value="InterPro"/>
</dbReference>
<evidence type="ECO:0000313" key="4">
    <source>
        <dbReference type="Proteomes" id="UP000237105"/>
    </source>
</evidence>
<sequence length="163" mass="18687">RRQESHMAQIEKLEVQVDVKSSPERFYETYLRENYLLPKVSPNEVRDAQLLKGEWDSVGSVIQYSFAPEGNVSSHIDFLQIDTIDEENKSITYTVLDGSEAKKYYKNCRMTVHALEKSEGGGSSVKVYIEYEKQNEASPAPTRYTEFANVVYKNIDAYIINNA</sequence>
<dbReference type="GO" id="GO:0038023">
    <property type="term" value="F:signaling receptor activity"/>
    <property type="evidence" value="ECO:0007669"/>
    <property type="project" value="InterPro"/>
</dbReference>
<evidence type="ECO:0000256" key="1">
    <source>
        <dbReference type="ARBA" id="ARBA00038242"/>
    </source>
</evidence>
<protein>
    <submittedName>
        <fullName evidence="3">Bet v I type allergen</fullName>
    </submittedName>
</protein>
<comment type="caution">
    <text evidence="3">The sequence shown here is derived from an EMBL/GenBank/DDBJ whole genome shotgun (WGS) entry which is preliminary data.</text>
</comment>
<dbReference type="GO" id="GO:0009738">
    <property type="term" value="P:abscisic acid-activated signaling pathway"/>
    <property type="evidence" value="ECO:0007669"/>
    <property type="project" value="InterPro"/>
</dbReference>
<feature type="non-terminal residue" evidence="3">
    <location>
        <position position="1"/>
    </location>
</feature>
<feature type="domain" description="Bet v I/Major latex protein" evidence="2">
    <location>
        <begin position="8"/>
        <end position="162"/>
    </location>
</feature>
<dbReference type="EMBL" id="JXTB01000273">
    <property type="protein sequence ID" value="PON48634.1"/>
    <property type="molecule type" value="Genomic_DNA"/>
</dbReference>
<dbReference type="InterPro" id="IPR052006">
    <property type="entry name" value="MLP-like"/>
</dbReference>
<proteinExistence type="inferred from homology"/>
<dbReference type="InterPro" id="IPR023393">
    <property type="entry name" value="START-like_dom_sf"/>
</dbReference>